<accession>A0A176VXP7</accession>
<feature type="compositionally biased region" description="Low complexity" evidence="1">
    <location>
        <begin position="166"/>
        <end position="177"/>
    </location>
</feature>
<reference evidence="2" key="1">
    <citation type="submission" date="2016-03" db="EMBL/GenBank/DDBJ databases">
        <title>Mechanisms controlling the formation of the plant cell surface in tip-growing cells are functionally conserved among land plants.</title>
        <authorList>
            <person name="Honkanen S."/>
            <person name="Jones V.A."/>
            <person name="Morieri G."/>
            <person name="Champion C."/>
            <person name="Hetherington A.J."/>
            <person name="Kelly S."/>
            <person name="Saint-Marcoux D."/>
            <person name="Proust H."/>
            <person name="Prescott H."/>
            <person name="Dolan L."/>
        </authorList>
    </citation>
    <scope>NUCLEOTIDE SEQUENCE [LARGE SCALE GENOMIC DNA]</scope>
    <source>
        <tissue evidence="2">Whole gametophyte</tissue>
    </source>
</reference>
<dbReference type="AlphaFoldDB" id="A0A176VXP7"/>
<sequence>MRRKNNRKLARGEVLRRHAFGAARTRLSRQTTAEIKFNSCACYTAADDSAEATANWIARILARADCSETRFPLVGMELGVLGYGPRVAEGQGRTTRSTSAAEAEVGRRSGVEPATRCCCFQSKAATNKALQLAQAEGSQARPAGKQRRDGACCREKKLAILGEGCQEPSAQAPSAQQRSEEEPSAQRTSG</sequence>
<evidence type="ECO:0000256" key="1">
    <source>
        <dbReference type="SAM" id="MobiDB-lite"/>
    </source>
</evidence>
<dbReference type="Proteomes" id="UP000077202">
    <property type="component" value="Unassembled WGS sequence"/>
</dbReference>
<feature type="region of interest" description="Disordered" evidence="1">
    <location>
        <begin position="164"/>
        <end position="190"/>
    </location>
</feature>
<gene>
    <name evidence="2" type="ORF">AXG93_2982s1000</name>
</gene>
<keyword evidence="3" id="KW-1185">Reference proteome</keyword>
<evidence type="ECO:0000313" key="3">
    <source>
        <dbReference type="Proteomes" id="UP000077202"/>
    </source>
</evidence>
<evidence type="ECO:0000313" key="2">
    <source>
        <dbReference type="EMBL" id="OAE25580.1"/>
    </source>
</evidence>
<proteinExistence type="predicted"/>
<comment type="caution">
    <text evidence="2">The sequence shown here is derived from an EMBL/GenBank/DDBJ whole genome shotgun (WGS) entry which is preliminary data.</text>
</comment>
<dbReference type="EMBL" id="LVLJ01002314">
    <property type="protein sequence ID" value="OAE25580.1"/>
    <property type="molecule type" value="Genomic_DNA"/>
</dbReference>
<name>A0A176VXP7_MARPO</name>
<protein>
    <submittedName>
        <fullName evidence="2">Uncharacterized protein</fullName>
    </submittedName>
</protein>
<organism evidence="2 3">
    <name type="scientific">Marchantia polymorpha subsp. ruderalis</name>
    <dbReference type="NCBI Taxonomy" id="1480154"/>
    <lineage>
        <taxon>Eukaryota</taxon>
        <taxon>Viridiplantae</taxon>
        <taxon>Streptophyta</taxon>
        <taxon>Embryophyta</taxon>
        <taxon>Marchantiophyta</taxon>
        <taxon>Marchantiopsida</taxon>
        <taxon>Marchantiidae</taxon>
        <taxon>Marchantiales</taxon>
        <taxon>Marchantiaceae</taxon>
        <taxon>Marchantia</taxon>
    </lineage>
</organism>